<dbReference type="InterPro" id="IPR036388">
    <property type="entry name" value="WH-like_DNA-bd_sf"/>
</dbReference>
<evidence type="ECO:0000256" key="1">
    <source>
        <dbReference type="ARBA" id="ARBA00010641"/>
    </source>
</evidence>
<evidence type="ECO:0000259" key="9">
    <source>
        <dbReference type="Pfam" id="PF08281"/>
    </source>
</evidence>
<dbReference type="Pfam" id="PF08281">
    <property type="entry name" value="Sigma70_r4_2"/>
    <property type="match status" value="1"/>
</dbReference>
<dbReference type="CDD" id="cd06171">
    <property type="entry name" value="Sigma70_r4"/>
    <property type="match status" value="1"/>
</dbReference>
<dbReference type="InterPro" id="IPR039425">
    <property type="entry name" value="RNA_pol_sigma-70-like"/>
</dbReference>
<accession>A0A5B9PE04</accession>
<evidence type="ECO:0000256" key="7">
    <source>
        <dbReference type="SAM" id="MobiDB-lite"/>
    </source>
</evidence>
<dbReference type="KEGG" id="mff:MFFC18_45590"/>
<comment type="similarity">
    <text evidence="1 6">Belongs to the sigma-70 factor family. ECF subfamily.</text>
</comment>
<feature type="domain" description="RNA polymerase sigma-70 region 2" evidence="8">
    <location>
        <begin position="28"/>
        <end position="94"/>
    </location>
</feature>
<dbReference type="PROSITE" id="PS01063">
    <property type="entry name" value="SIGMA70_ECF"/>
    <property type="match status" value="1"/>
</dbReference>
<dbReference type="STRING" id="980251.GCA_001642875_01010"/>
<evidence type="ECO:0000313" key="11">
    <source>
        <dbReference type="Proteomes" id="UP000322214"/>
    </source>
</evidence>
<evidence type="ECO:0000256" key="6">
    <source>
        <dbReference type="RuleBase" id="RU000716"/>
    </source>
</evidence>
<dbReference type="Gene3D" id="1.10.1740.10">
    <property type="match status" value="1"/>
</dbReference>
<dbReference type="RefSeq" id="WP_075083803.1">
    <property type="nucleotide sequence ID" value="NZ_CP042912.1"/>
</dbReference>
<keyword evidence="4 6" id="KW-0238">DNA-binding</keyword>
<feature type="domain" description="RNA polymerase sigma factor 70 region 4 type 2" evidence="9">
    <location>
        <begin position="131"/>
        <end position="183"/>
    </location>
</feature>
<dbReference type="PANTHER" id="PTHR43133">
    <property type="entry name" value="RNA POLYMERASE ECF-TYPE SIGMA FACTO"/>
    <property type="match status" value="1"/>
</dbReference>
<dbReference type="Gene3D" id="1.10.10.10">
    <property type="entry name" value="Winged helix-like DNA-binding domain superfamily/Winged helix DNA-binding domain"/>
    <property type="match status" value="1"/>
</dbReference>
<organism evidence="10 11">
    <name type="scientific">Mariniblastus fucicola</name>
    <dbReference type="NCBI Taxonomy" id="980251"/>
    <lineage>
        <taxon>Bacteria</taxon>
        <taxon>Pseudomonadati</taxon>
        <taxon>Planctomycetota</taxon>
        <taxon>Planctomycetia</taxon>
        <taxon>Pirellulales</taxon>
        <taxon>Pirellulaceae</taxon>
        <taxon>Mariniblastus</taxon>
    </lineage>
</organism>
<dbReference type="NCBIfam" id="TIGR02937">
    <property type="entry name" value="sigma70-ECF"/>
    <property type="match status" value="1"/>
</dbReference>
<dbReference type="AlphaFoldDB" id="A0A5B9PE04"/>
<dbReference type="GO" id="GO:0003677">
    <property type="term" value="F:DNA binding"/>
    <property type="evidence" value="ECO:0007669"/>
    <property type="project" value="UniProtKB-KW"/>
</dbReference>
<feature type="compositionally biased region" description="Basic and acidic residues" evidence="7">
    <location>
        <begin position="116"/>
        <end position="125"/>
    </location>
</feature>
<dbReference type="GO" id="GO:0016987">
    <property type="term" value="F:sigma factor activity"/>
    <property type="evidence" value="ECO:0007669"/>
    <property type="project" value="UniProtKB-KW"/>
</dbReference>
<dbReference type="PANTHER" id="PTHR43133:SF51">
    <property type="entry name" value="RNA POLYMERASE SIGMA FACTOR"/>
    <property type="match status" value="1"/>
</dbReference>
<dbReference type="SUPFAM" id="SSF88659">
    <property type="entry name" value="Sigma3 and sigma4 domains of RNA polymerase sigma factors"/>
    <property type="match status" value="1"/>
</dbReference>
<dbReference type="Pfam" id="PF04542">
    <property type="entry name" value="Sigma70_r2"/>
    <property type="match status" value="1"/>
</dbReference>
<dbReference type="InterPro" id="IPR013324">
    <property type="entry name" value="RNA_pol_sigma_r3/r4-like"/>
</dbReference>
<dbReference type="InterPro" id="IPR014284">
    <property type="entry name" value="RNA_pol_sigma-70_dom"/>
</dbReference>
<evidence type="ECO:0000259" key="8">
    <source>
        <dbReference type="Pfam" id="PF04542"/>
    </source>
</evidence>
<evidence type="ECO:0000313" key="10">
    <source>
        <dbReference type="EMBL" id="QEG24638.1"/>
    </source>
</evidence>
<dbReference type="GO" id="GO:0006352">
    <property type="term" value="P:DNA-templated transcription initiation"/>
    <property type="evidence" value="ECO:0007669"/>
    <property type="project" value="InterPro"/>
</dbReference>
<evidence type="ECO:0000256" key="2">
    <source>
        <dbReference type="ARBA" id="ARBA00023015"/>
    </source>
</evidence>
<feature type="region of interest" description="Disordered" evidence="7">
    <location>
        <begin position="100"/>
        <end position="125"/>
    </location>
</feature>
<sequence length="194" mass="22192">MNLPLDNLNDDQLIAQTIAGEQEAFGQLIRKYQPRLYNAMVHFLRNPAEAEDVVQDAFVLALTKLESFKGNSQFYTWLYRIAHNAAISKLRKKRPTMSLDYGTGEEQSPGFAIPDDGERPGERMEKDEQIQCLMDAMERLSDEHRSILILREMEGMDYEAIAGVLQLPVGTVRSRLHRARSCLREMMETIENAS</sequence>
<dbReference type="SUPFAM" id="SSF88946">
    <property type="entry name" value="Sigma2 domain of RNA polymerase sigma factors"/>
    <property type="match status" value="1"/>
</dbReference>
<protein>
    <recommendedName>
        <fullName evidence="6">RNA polymerase sigma factor</fullName>
    </recommendedName>
</protein>
<dbReference type="InterPro" id="IPR000838">
    <property type="entry name" value="RNA_pol_sigma70_ECF_CS"/>
</dbReference>
<dbReference type="Proteomes" id="UP000322214">
    <property type="component" value="Chromosome"/>
</dbReference>
<dbReference type="EMBL" id="CP042912">
    <property type="protein sequence ID" value="QEG24638.1"/>
    <property type="molecule type" value="Genomic_DNA"/>
</dbReference>
<dbReference type="InterPro" id="IPR013249">
    <property type="entry name" value="RNA_pol_sigma70_r4_t2"/>
</dbReference>
<name>A0A5B9PE04_9BACT</name>
<evidence type="ECO:0000256" key="3">
    <source>
        <dbReference type="ARBA" id="ARBA00023082"/>
    </source>
</evidence>
<keyword evidence="11" id="KW-1185">Reference proteome</keyword>
<keyword evidence="3 6" id="KW-0731">Sigma factor</keyword>
<keyword evidence="2 6" id="KW-0805">Transcription regulation</keyword>
<dbReference type="InterPro" id="IPR013325">
    <property type="entry name" value="RNA_pol_sigma_r2"/>
</dbReference>
<evidence type="ECO:0000256" key="4">
    <source>
        <dbReference type="ARBA" id="ARBA00023125"/>
    </source>
</evidence>
<evidence type="ECO:0000256" key="5">
    <source>
        <dbReference type="ARBA" id="ARBA00023163"/>
    </source>
</evidence>
<gene>
    <name evidence="10" type="primary">sigW_4</name>
    <name evidence="10" type="ORF">MFFC18_45590</name>
</gene>
<proteinExistence type="inferred from homology"/>
<dbReference type="InterPro" id="IPR007627">
    <property type="entry name" value="RNA_pol_sigma70_r2"/>
</dbReference>
<keyword evidence="5 6" id="KW-0804">Transcription</keyword>
<reference evidence="10 11" key="1">
    <citation type="submission" date="2019-08" db="EMBL/GenBank/DDBJ databases">
        <title>Deep-cultivation of Planctomycetes and their phenomic and genomic characterization uncovers novel biology.</title>
        <authorList>
            <person name="Wiegand S."/>
            <person name="Jogler M."/>
            <person name="Boedeker C."/>
            <person name="Pinto D."/>
            <person name="Vollmers J."/>
            <person name="Rivas-Marin E."/>
            <person name="Kohn T."/>
            <person name="Peeters S.H."/>
            <person name="Heuer A."/>
            <person name="Rast P."/>
            <person name="Oberbeckmann S."/>
            <person name="Bunk B."/>
            <person name="Jeske O."/>
            <person name="Meyerdierks A."/>
            <person name="Storesund J.E."/>
            <person name="Kallscheuer N."/>
            <person name="Luecker S."/>
            <person name="Lage O.M."/>
            <person name="Pohl T."/>
            <person name="Merkel B.J."/>
            <person name="Hornburger P."/>
            <person name="Mueller R.-W."/>
            <person name="Bruemmer F."/>
            <person name="Labrenz M."/>
            <person name="Spormann A.M."/>
            <person name="Op den Camp H."/>
            <person name="Overmann J."/>
            <person name="Amann R."/>
            <person name="Jetten M.S.M."/>
            <person name="Mascher T."/>
            <person name="Medema M.H."/>
            <person name="Devos D.P."/>
            <person name="Kaster A.-K."/>
            <person name="Ovreas L."/>
            <person name="Rohde M."/>
            <person name="Galperin M.Y."/>
            <person name="Jogler C."/>
        </authorList>
    </citation>
    <scope>NUCLEOTIDE SEQUENCE [LARGE SCALE GENOMIC DNA]</scope>
    <source>
        <strain evidence="10 11">FC18</strain>
    </source>
</reference>